<dbReference type="AlphaFoldDB" id="S1NB27"/>
<proteinExistence type="predicted"/>
<dbReference type="FunFam" id="3.40.250.10:FF:000049">
    <property type="entry name" value="Phage shock protein E"/>
    <property type="match status" value="1"/>
</dbReference>
<evidence type="ECO:0000313" key="2">
    <source>
        <dbReference type="EMBL" id="EOT38867.1"/>
    </source>
</evidence>
<dbReference type="RefSeq" id="WP_016173469.1">
    <property type="nucleotide sequence ID" value="NZ_ASWK01000001.1"/>
</dbReference>
<dbReference type="PATRIC" id="fig|1139219.3.peg.2294"/>
<dbReference type="PANTHER" id="PTHR43031:SF17">
    <property type="entry name" value="SULFURTRANSFERASE YTWF-RELATED"/>
    <property type="match status" value="1"/>
</dbReference>
<dbReference type="eggNOG" id="COG0607">
    <property type="taxonomic scope" value="Bacteria"/>
</dbReference>
<name>S1NB27_9ENTE</name>
<dbReference type="CDD" id="cd00158">
    <property type="entry name" value="RHOD"/>
    <property type="match status" value="1"/>
</dbReference>
<dbReference type="Gene3D" id="3.40.250.10">
    <property type="entry name" value="Rhodanese-like domain"/>
    <property type="match status" value="1"/>
</dbReference>
<dbReference type="SUPFAM" id="SSF52821">
    <property type="entry name" value="Rhodanese/Cell cycle control phosphatase"/>
    <property type="match status" value="1"/>
</dbReference>
<dbReference type="InterPro" id="IPR050229">
    <property type="entry name" value="GlpE_sulfurtransferase"/>
</dbReference>
<dbReference type="Proteomes" id="UP000014127">
    <property type="component" value="Unassembled WGS sequence"/>
</dbReference>
<dbReference type="InterPro" id="IPR036873">
    <property type="entry name" value="Rhodanese-like_dom_sf"/>
</dbReference>
<dbReference type="STRING" id="44009.RV01_GL001752"/>
<evidence type="ECO:0000259" key="1">
    <source>
        <dbReference type="PROSITE" id="PS50206"/>
    </source>
</evidence>
<dbReference type="OrthoDB" id="9800872at2"/>
<organism evidence="2 3">
    <name type="scientific">Enterococcus dispar ATCC 51266</name>
    <dbReference type="NCBI Taxonomy" id="1139219"/>
    <lineage>
        <taxon>Bacteria</taxon>
        <taxon>Bacillati</taxon>
        <taxon>Bacillota</taxon>
        <taxon>Bacilli</taxon>
        <taxon>Lactobacillales</taxon>
        <taxon>Enterococcaceae</taxon>
        <taxon>Enterococcus</taxon>
    </lineage>
</organism>
<dbReference type="HOGENOM" id="CLU_089574_13_2_9"/>
<keyword evidence="3" id="KW-1185">Reference proteome</keyword>
<accession>S1NB27</accession>
<evidence type="ECO:0000313" key="3">
    <source>
        <dbReference type="Proteomes" id="UP000014127"/>
    </source>
</evidence>
<dbReference type="PANTHER" id="PTHR43031">
    <property type="entry name" value="FAD-DEPENDENT OXIDOREDUCTASE"/>
    <property type="match status" value="1"/>
</dbReference>
<feature type="domain" description="Rhodanese" evidence="1">
    <location>
        <begin position="15"/>
        <end position="98"/>
    </location>
</feature>
<dbReference type="Pfam" id="PF00581">
    <property type="entry name" value="Rhodanese"/>
    <property type="match status" value="1"/>
</dbReference>
<comment type="caution">
    <text evidence="2">The sequence shown here is derived from an EMBL/GenBank/DDBJ whole genome shotgun (WGS) entry which is preliminary data.</text>
</comment>
<gene>
    <name evidence="2" type="ORF">OMK_02349</name>
</gene>
<sequence length="101" mass="11432">MEKTISNNDFNELLQKENLVVIDVREADEFAAGHIPNAKNLPLSQLENRFFELAKDTHYYVICHSGRRSEIACQFLTAQGYQVTNVLGGMMDWKGAVVDGR</sequence>
<dbReference type="PROSITE" id="PS50206">
    <property type="entry name" value="RHODANESE_3"/>
    <property type="match status" value="1"/>
</dbReference>
<protein>
    <recommendedName>
        <fullName evidence="1">Rhodanese domain-containing protein</fullName>
    </recommendedName>
</protein>
<dbReference type="EMBL" id="AHYR01000012">
    <property type="protein sequence ID" value="EOT38867.1"/>
    <property type="molecule type" value="Genomic_DNA"/>
</dbReference>
<reference evidence="2 3" key="1">
    <citation type="submission" date="2013-03" db="EMBL/GenBank/DDBJ databases">
        <title>The Genome Sequence of Enterococcus dispar ATCC_51266 (Illumina only assembly).</title>
        <authorList>
            <consortium name="The Broad Institute Genomics Platform"/>
            <consortium name="The Broad Institute Genome Sequencing Center for Infectious Disease"/>
            <person name="Earl A."/>
            <person name="Russ C."/>
            <person name="Gilmore M."/>
            <person name="Surin D."/>
            <person name="Walker B."/>
            <person name="Young S."/>
            <person name="Zeng Q."/>
            <person name="Gargeya S."/>
            <person name="Fitzgerald M."/>
            <person name="Haas B."/>
            <person name="Abouelleil A."/>
            <person name="Allen A.W."/>
            <person name="Alvarado L."/>
            <person name="Arachchi H.M."/>
            <person name="Berlin A.M."/>
            <person name="Chapman S.B."/>
            <person name="Gainer-Dewar J."/>
            <person name="Goldberg J."/>
            <person name="Griggs A."/>
            <person name="Gujja S."/>
            <person name="Hansen M."/>
            <person name="Howarth C."/>
            <person name="Imamovic A."/>
            <person name="Ireland A."/>
            <person name="Larimer J."/>
            <person name="McCowan C."/>
            <person name="Murphy C."/>
            <person name="Pearson M."/>
            <person name="Poon T.W."/>
            <person name="Priest M."/>
            <person name="Roberts A."/>
            <person name="Saif S."/>
            <person name="Shea T."/>
            <person name="Sisk P."/>
            <person name="Sykes S."/>
            <person name="Wortman J."/>
            <person name="Nusbaum C."/>
            <person name="Birren B."/>
        </authorList>
    </citation>
    <scope>NUCLEOTIDE SEQUENCE [LARGE SCALE GENOMIC DNA]</scope>
    <source>
        <strain evidence="2 3">ATCC 51266</strain>
    </source>
</reference>
<dbReference type="InterPro" id="IPR001763">
    <property type="entry name" value="Rhodanese-like_dom"/>
</dbReference>
<dbReference type="SMART" id="SM00450">
    <property type="entry name" value="RHOD"/>
    <property type="match status" value="1"/>
</dbReference>